<reference evidence="9 10" key="1">
    <citation type="submission" date="2024-01" db="EMBL/GenBank/DDBJ databases">
        <title>A draft genome for a cacao thread blight-causing isolate of Paramarasmius palmivorus.</title>
        <authorList>
            <person name="Baruah I.K."/>
            <person name="Bukari Y."/>
            <person name="Amoako-Attah I."/>
            <person name="Meinhardt L.W."/>
            <person name="Bailey B.A."/>
            <person name="Cohen S.P."/>
        </authorList>
    </citation>
    <scope>NUCLEOTIDE SEQUENCE [LARGE SCALE GENOMIC DNA]</scope>
    <source>
        <strain evidence="9 10">GH-12</strain>
    </source>
</reference>
<dbReference type="Proteomes" id="UP001383192">
    <property type="component" value="Unassembled WGS sequence"/>
</dbReference>
<dbReference type="GO" id="GO:0005737">
    <property type="term" value="C:cytoplasm"/>
    <property type="evidence" value="ECO:0007669"/>
    <property type="project" value="TreeGrafter"/>
</dbReference>
<comment type="caution">
    <text evidence="9">The sequence shown here is derived from an EMBL/GenBank/DDBJ whole genome shotgun (WGS) entry which is preliminary data.</text>
</comment>
<dbReference type="InterPro" id="IPR036249">
    <property type="entry name" value="Thioredoxin-like_sf"/>
</dbReference>
<sequence length="103" mass="11488">MAAKEIVENAIKDHKIVIFSKSWCPYCDAAKTLFGSAFPDEDVKIFELDEMNEGIDMQAYLQEKSGQRTVPNIYINQNHIGGNDAVQALNREGELVKLIKASA</sequence>
<organism evidence="9 10">
    <name type="scientific">Paramarasmius palmivorus</name>
    <dbReference type="NCBI Taxonomy" id="297713"/>
    <lineage>
        <taxon>Eukaryota</taxon>
        <taxon>Fungi</taxon>
        <taxon>Dikarya</taxon>
        <taxon>Basidiomycota</taxon>
        <taxon>Agaricomycotina</taxon>
        <taxon>Agaricomycetes</taxon>
        <taxon>Agaricomycetidae</taxon>
        <taxon>Agaricales</taxon>
        <taxon>Marasmiineae</taxon>
        <taxon>Marasmiaceae</taxon>
        <taxon>Paramarasmius</taxon>
    </lineage>
</organism>
<evidence type="ECO:0000256" key="6">
    <source>
        <dbReference type="ARBA" id="ARBA00023284"/>
    </source>
</evidence>
<keyword evidence="10" id="KW-1185">Reference proteome</keyword>
<keyword evidence="6" id="KW-0676">Redox-active center</keyword>
<dbReference type="GO" id="GO:0034599">
    <property type="term" value="P:cellular response to oxidative stress"/>
    <property type="evidence" value="ECO:0007669"/>
    <property type="project" value="TreeGrafter"/>
</dbReference>
<keyword evidence="5" id="KW-1015">Disulfide bond</keyword>
<evidence type="ECO:0000256" key="2">
    <source>
        <dbReference type="ARBA" id="ARBA00012310"/>
    </source>
</evidence>
<dbReference type="EC" id="1.11.1.9" evidence="2"/>
<evidence type="ECO:0000256" key="5">
    <source>
        <dbReference type="ARBA" id="ARBA00023157"/>
    </source>
</evidence>
<dbReference type="PANTHER" id="PTHR45694">
    <property type="entry name" value="GLUTAREDOXIN 2"/>
    <property type="match status" value="1"/>
</dbReference>
<comment type="catalytic activity">
    <reaction evidence="1">
        <text>2 glutathione + H2O2 = glutathione disulfide + 2 H2O</text>
        <dbReference type="Rhea" id="RHEA:16833"/>
        <dbReference type="ChEBI" id="CHEBI:15377"/>
        <dbReference type="ChEBI" id="CHEBI:16240"/>
        <dbReference type="ChEBI" id="CHEBI:57925"/>
        <dbReference type="ChEBI" id="CHEBI:58297"/>
        <dbReference type="EC" id="1.11.1.9"/>
    </reaction>
</comment>
<dbReference type="PROSITE" id="PS51354">
    <property type="entry name" value="GLUTAREDOXIN_2"/>
    <property type="match status" value="1"/>
</dbReference>
<dbReference type="Gene3D" id="3.40.30.10">
    <property type="entry name" value="Glutaredoxin"/>
    <property type="match status" value="1"/>
</dbReference>
<gene>
    <name evidence="9" type="primary">TTR1_1</name>
    <name evidence="9" type="ORF">VNI00_004436</name>
</gene>
<dbReference type="SUPFAM" id="SSF52833">
    <property type="entry name" value="Thioredoxin-like"/>
    <property type="match status" value="1"/>
</dbReference>
<evidence type="ECO:0000256" key="4">
    <source>
        <dbReference type="ARBA" id="ARBA00022982"/>
    </source>
</evidence>
<evidence type="ECO:0000313" key="9">
    <source>
        <dbReference type="EMBL" id="KAK7051462.1"/>
    </source>
</evidence>
<dbReference type="InterPro" id="IPR002109">
    <property type="entry name" value="Glutaredoxin"/>
</dbReference>
<dbReference type="InterPro" id="IPR014025">
    <property type="entry name" value="Glutaredoxin_subgr"/>
</dbReference>
<evidence type="ECO:0000256" key="3">
    <source>
        <dbReference type="ARBA" id="ARBA00022448"/>
    </source>
</evidence>
<dbReference type="GO" id="GO:0015038">
    <property type="term" value="F:glutathione disulfide oxidoreductase activity"/>
    <property type="evidence" value="ECO:0007669"/>
    <property type="project" value="TreeGrafter"/>
</dbReference>
<dbReference type="Pfam" id="PF00462">
    <property type="entry name" value="Glutaredoxin"/>
    <property type="match status" value="1"/>
</dbReference>
<dbReference type="NCBIfam" id="TIGR02180">
    <property type="entry name" value="GRX_euk"/>
    <property type="match status" value="1"/>
</dbReference>
<dbReference type="FunFam" id="3.40.30.10:FF:000026">
    <property type="entry name" value="Glutaredoxin 2"/>
    <property type="match status" value="1"/>
</dbReference>
<dbReference type="GO" id="GO:0004602">
    <property type="term" value="F:glutathione peroxidase activity"/>
    <property type="evidence" value="ECO:0007669"/>
    <property type="project" value="UniProtKB-EC"/>
</dbReference>
<accession>A0AAW0DIV3</accession>
<feature type="domain" description="Glutaredoxin" evidence="8">
    <location>
        <begin position="16"/>
        <end position="80"/>
    </location>
</feature>
<evidence type="ECO:0000259" key="8">
    <source>
        <dbReference type="Pfam" id="PF00462"/>
    </source>
</evidence>
<keyword evidence="3" id="KW-0813">Transport</keyword>
<proteinExistence type="predicted"/>
<comment type="catalytic activity">
    <reaction evidence="7">
        <text>1-chloro-2,4-dinitrobenzene + glutathione = 2,4-dinitrophenyl-S-glutathione + chloride + H(+)</text>
        <dbReference type="Rhea" id="RHEA:51220"/>
        <dbReference type="ChEBI" id="CHEBI:15378"/>
        <dbReference type="ChEBI" id="CHEBI:17996"/>
        <dbReference type="ChEBI" id="CHEBI:34718"/>
        <dbReference type="ChEBI" id="CHEBI:57925"/>
        <dbReference type="ChEBI" id="CHEBI:133977"/>
        <dbReference type="EC" id="2.5.1.18"/>
    </reaction>
</comment>
<evidence type="ECO:0000256" key="1">
    <source>
        <dbReference type="ARBA" id="ARBA00000217"/>
    </source>
</evidence>
<dbReference type="InterPro" id="IPR011767">
    <property type="entry name" value="GLR_AS"/>
</dbReference>
<dbReference type="InterPro" id="IPR011899">
    <property type="entry name" value="Glutaredoxin_euk/vir"/>
</dbReference>
<keyword evidence="4" id="KW-0249">Electron transport</keyword>
<dbReference type="PRINTS" id="PR00160">
    <property type="entry name" value="GLUTAREDOXIN"/>
</dbReference>
<evidence type="ECO:0000313" key="10">
    <source>
        <dbReference type="Proteomes" id="UP001383192"/>
    </source>
</evidence>
<name>A0AAW0DIV3_9AGAR</name>
<dbReference type="PROSITE" id="PS00195">
    <property type="entry name" value="GLUTAREDOXIN_1"/>
    <property type="match status" value="1"/>
</dbReference>
<dbReference type="AlphaFoldDB" id="A0AAW0DIV3"/>
<dbReference type="CDD" id="cd03419">
    <property type="entry name" value="GRX_GRXh_1_2_like"/>
    <property type="match status" value="1"/>
</dbReference>
<dbReference type="GO" id="GO:0004364">
    <property type="term" value="F:glutathione transferase activity"/>
    <property type="evidence" value="ECO:0007669"/>
    <property type="project" value="UniProtKB-EC"/>
</dbReference>
<dbReference type="PANTHER" id="PTHR45694:SF18">
    <property type="entry name" value="GLUTAREDOXIN-1-RELATED"/>
    <property type="match status" value="1"/>
</dbReference>
<evidence type="ECO:0000256" key="7">
    <source>
        <dbReference type="ARBA" id="ARBA00035808"/>
    </source>
</evidence>
<dbReference type="EMBL" id="JAYKXP010000012">
    <property type="protein sequence ID" value="KAK7051462.1"/>
    <property type="molecule type" value="Genomic_DNA"/>
</dbReference>
<protein>
    <recommendedName>
        <fullName evidence="2">glutathione peroxidase</fullName>
        <ecNumber evidence="2">1.11.1.9</ecNumber>
    </recommendedName>
</protein>